<organism evidence="1 2">
    <name type="scientific">Kineosporia corallincola</name>
    <dbReference type="NCBI Taxonomy" id="2835133"/>
    <lineage>
        <taxon>Bacteria</taxon>
        <taxon>Bacillati</taxon>
        <taxon>Actinomycetota</taxon>
        <taxon>Actinomycetes</taxon>
        <taxon>Kineosporiales</taxon>
        <taxon>Kineosporiaceae</taxon>
        <taxon>Kineosporia</taxon>
    </lineage>
</organism>
<dbReference type="EMBL" id="JAHBAY010000008">
    <property type="protein sequence ID" value="MBT0771214.1"/>
    <property type="molecule type" value="Genomic_DNA"/>
</dbReference>
<dbReference type="Proteomes" id="UP001197247">
    <property type="component" value="Unassembled WGS sequence"/>
</dbReference>
<proteinExistence type="predicted"/>
<name>A0ABS5TJD9_9ACTN</name>
<evidence type="ECO:0000313" key="1">
    <source>
        <dbReference type="EMBL" id="MBT0771214.1"/>
    </source>
</evidence>
<gene>
    <name evidence="1" type="ORF">KIH74_19900</name>
</gene>
<protein>
    <submittedName>
        <fullName evidence="1">Uncharacterized protein</fullName>
    </submittedName>
</protein>
<keyword evidence="2" id="KW-1185">Reference proteome</keyword>
<reference evidence="1 2" key="1">
    <citation type="submission" date="2021-05" db="EMBL/GenBank/DDBJ databases">
        <title>Kineosporia and Streptomyces sp. nov. two new marine actinobacteria isolated from Coral.</title>
        <authorList>
            <person name="Buangrab K."/>
            <person name="Sutthacheep M."/>
            <person name="Yeemin T."/>
            <person name="Harunari E."/>
            <person name="Igarashi Y."/>
            <person name="Kanchanasin P."/>
            <person name="Tanasupawat S."/>
            <person name="Phongsopitanun W."/>
        </authorList>
    </citation>
    <scope>NUCLEOTIDE SEQUENCE [LARGE SCALE GENOMIC DNA]</scope>
    <source>
        <strain evidence="1 2">J2-2</strain>
    </source>
</reference>
<accession>A0ABS5TJD9</accession>
<dbReference type="RefSeq" id="WP_214157510.1">
    <property type="nucleotide sequence ID" value="NZ_JAHBAY010000008.1"/>
</dbReference>
<comment type="caution">
    <text evidence="1">The sequence shown here is derived from an EMBL/GenBank/DDBJ whole genome shotgun (WGS) entry which is preliminary data.</text>
</comment>
<evidence type="ECO:0000313" key="2">
    <source>
        <dbReference type="Proteomes" id="UP001197247"/>
    </source>
</evidence>
<sequence length="51" mass="5398">MGTLADLVNTGILISGSIAGGQLAWLGVDKLIGKIGVEPRHWLESKLRSEP</sequence>